<keyword evidence="6 7" id="KW-0472">Membrane</keyword>
<accession>A0ABT9IPX3</accession>
<comment type="subcellular location">
    <subcellularLocation>
        <location evidence="1 7">Cell membrane</location>
        <topology evidence="1 7">Multi-pass membrane protein</topology>
    </subcellularLocation>
</comment>
<dbReference type="CDD" id="cd06261">
    <property type="entry name" value="TM_PBP2"/>
    <property type="match status" value="1"/>
</dbReference>
<dbReference type="PANTHER" id="PTHR43163:SF6">
    <property type="entry name" value="DIPEPTIDE TRANSPORT SYSTEM PERMEASE PROTEIN DPPB-RELATED"/>
    <property type="match status" value="1"/>
</dbReference>
<keyword evidence="4 7" id="KW-0812">Transmembrane</keyword>
<feature type="transmembrane region" description="Helical" evidence="7">
    <location>
        <begin position="12"/>
        <end position="32"/>
    </location>
</feature>
<evidence type="ECO:0000256" key="6">
    <source>
        <dbReference type="ARBA" id="ARBA00023136"/>
    </source>
</evidence>
<dbReference type="InterPro" id="IPR045621">
    <property type="entry name" value="BPD_transp_1_N"/>
</dbReference>
<dbReference type="Pfam" id="PF00528">
    <property type="entry name" value="BPD_transp_1"/>
    <property type="match status" value="1"/>
</dbReference>
<sequence length="342" mass="35808">MWIVRLVSRRVALGVITLIALAAAVFFISTLVPGDPARVAAGENATADQIAAARENLGLDKPVIIQFFLYLGRLLHGDLGMSISTHSPVTEGLFDALPTTFELVLMSIILMLVVALPAATIAALRRGGAGDQALRTSAVFTAGIPTFWLALLVQFFIGGKLQILPLSGAVSRQYSVDRVTGFMLIDATISGGAEAGWDAFLHLLMPSAVLAVLFGAQLFRALRTEIIRVLAREHIAVARSKGVPPLTLVMHHVLPNSIGPAITILGVQFGMMVGSAVLVESIFALPGLGSYLTNAVGSADVNALLGAVLVTGLVVVTASLVVDLLQAVRDPRVRAAQNGGGR</sequence>
<evidence type="ECO:0000256" key="7">
    <source>
        <dbReference type="RuleBase" id="RU363032"/>
    </source>
</evidence>
<evidence type="ECO:0000256" key="2">
    <source>
        <dbReference type="ARBA" id="ARBA00022448"/>
    </source>
</evidence>
<gene>
    <name evidence="9" type="ORF">Q9R02_10765</name>
</gene>
<proteinExistence type="inferred from homology"/>
<evidence type="ECO:0000313" key="9">
    <source>
        <dbReference type="EMBL" id="MDP5227636.1"/>
    </source>
</evidence>
<dbReference type="InterPro" id="IPR000515">
    <property type="entry name" value="MetI-like"/>
</dbReference>
<feature type="transmembrane region" description="Helical" evidence="7">
    <location>
        <begin position="103"/>
        <end position="124"/>
    </location>
</feature>
<feature type="transmembrane region" description="Helical" evidence="7">
    <location>
        <begin position="199"/>
        <end position="219"/>
    </location>
</feature>
<comment type="caution">
    <text evidence="9">The sequence shown here is derived from an EMBL/GenBank/DDBJ whole genome shotgun (WGS) entry which is preliminary data.</text>
</comment>
<dbReference type="Gene3D" id="1.10.3720.10">
    <property type="entry name" value="MetI-like"/>
    <property type="match status" value="1"/>
</dbReference>
<reference evidence="9 10" key="1">
    <citation type="submission" date="2023-08" db="EMBL/GenBank/DDBJ databases">
        <title>Arthrobacter horti sp. nov., isolated from forest soil.</title>
        <authorList>
            <person name="Park M."/>
        </authorList>
    </citation>
    <scope>NUCLEOTIDE SEQUENCE [LARGE SCALE GENOMIC DNA]</scope>
    <source>
        <strain evidence="9 10">YJM1</strain>
    </source>
</reference>
<keyword evidence="10" id="KW-1185">Reference proteome</keyword>
<keyword evidence="3" id="KW-1003">Cell membrane</keyword>
<feature type="domain" description="ABC transmembrane type-1" evidence="8">
    <location>
        <begin position="97"/>
        <end position="326"/>
    </location>
</feature>
<dbReference type="RefSeq" id="WP_305996687.1">
    <property type="nucleotide sequence ID" value="NZ_JAVALS010000006.1"/>
</dbReference>
<dbReference type="SUPFAM" id="SSF161098">
    <property type="entry name" value="MetI-like"/>
    <property type="match status" value="1"/>
</dbReference>
<comment type="similarity">
    <text evidence="7">Belongs to the binding-protein-dependent transport system permease family.</text>
</comment>
<dbReference type="Pfam" id="PF19300">
    <property type="entry name" value="BPD_transp_1_N"/>
    <property type="match status" value="1"/>
</dbReference>
<dbReference type="InterPro" id="IPR035906">
    <property type="entry name" value="MetI-like_sf"/>
</dbReference>
<dbReference type="PROSITE" id="PS50928">
    <property type="entry name" value="ABC_TM1"/>
    <property type="match status" value="1"/>
</dbReference>
<dbReference type="Proteomes" id="UP001232725">
    <property type="component" value="Unassembled WGS sequence"/>
</dbReference>
<evidence type="ECO:0000256" key="5">
    <source>
        <dbReference type="ARBA" id="ARBA00022989"/>
    </source>
</evidence>
<name>A0ABT9IPX3_9MICC</name>
<protein>
    <submittedName>
        <fullName evidence="9">ABC transporter permease</fullName>
    </submittedName>
</protein>
<evidence type="ECO:0000259" key="8">
    <source>
        <dbReference type="PROSITE" id="PS50928"/>
    </source>
</evidence>
<evidence type="ECO:0000256" key="1">
    <source>
        <dbReference type="ARBA" id="ARBA00004651"/>
    </source>
</evidence>
<feature type="transmembrane region" description="Helical" evidence="7">
    <location>
        <begin position="303"/>
        <end position="325"/>
    </location>
</feature>
<feature type="transmembrane region" description="Helical" evidence="7">
    <location>
        <begin position="258"/>
        <end position="283"/>
    </location>
</feature>
<organism evidence="9 10">
    <name type="scientific">Arthrobacter horti</name>
    <dbReference type="NCBI Taxonomy" id="3068273"/>
    <lineage>
        <taxon>Bacteria</taxon>
        <taxon>Bacillati</taxon>
        <taxon>Actinomycetota</taxon>
        <taxon>Actinomycetes</taxon>
        <taxon>Micrococcales</taxon>
        <taxon>Micrococcaceae</taxon>
        <taxon>Arthrobacter</taxon>
    </lineage>
</organism>
<evidence type="ECO:0000313" key="10">
    <source>
        <dbReference type="Proteomes" id="UP001232725"/>
    </source>
</evidence>
<feature type="transmembrane region" description="Helical" evidence="7">
    <location>
        <begin position="136"/>
        <end position="157"/>
    </location>
</feature>
<evidence type="ECO:0000256" key="4">
    <source>
        <dbReference type="ARBA" id="ARBA00022692"/>
    </source>
</evidence>
<dbReference type="PANTHER" id="PTHR43163">
    <property type="entry name" value="DIPEPTIDE TRANSPORT SYSTEM PERMEASE PROTEIN DPPB-RELATED"/>
    <property type="match status" value="1"/>
</dbReference>
<evidence type="ECO:0000256" key="3">
    <source>
        <dbReference type="ARBA" id="ARBA00022475"/>
    </source>
</evidence>
<keyword evidence="2 7" id="KW-0813">Transport</keyword>
<dbReference type="EMBL" id="JAVALS010000006">
    <property type="protein sequence ID" value="MDP5227636.1"/>
    <property type="molecule type" value="Genomic_DNA"/>
</dbReference>
<keyword evidence="5 7" id="KW-1133">Transmembrane helix</keyword>